<feature type="non-terminal residue" evidence="1">
    <location>
        <position position="1"/>
    </location>
</feature>
<sequence>HWDCAAWQHAGSVSAMTDRIPRSAGGSQPTTEPSGADLWLELVTAAIGMFRAHDFHQVSLPLLAEATGREVDAVQQQFPSFDELVFAVIEVWNAERMEPILPIAASQGAVAFLRAIVQANIADPALMRLLTATVNIAAGRTSPIAPLLQQRWLQFHAFVQRALVHDIEVGREPGTMDPARGAEQLIAVYEGLQLQSMVRPAMNLLEAYDRAAHRLRDGWSHTYPAPIWDI</sequence>
<gene>
    <name evidence="1" type="ORF">ACFSBI_16255</name>
</gene>
<dbReference type="RefSeq" id="WP_377936789.1">
    <property type="nucleotide sequence ID" value="NZ_JBHUEA010000054.1"/>
</dbReference>
<dbReference type="Proteomes" id="UP001597347">
    <property type="component" value="Unassembled WGS sequence"/>
</dbReference>
<protein>
    <submittedName>
        <fullName evidence="1">TetR/AcrR family transcriptional regulator</fullName>
    </submittedName>
</protein>
<dbReference type="InterPro" id="IPR036271">
    <property type="entry name" value="Tet_transcr_reg_TetR-rel_C_sf"/>
</dbReference>
<comment type="caution">
    <text evidence="1">The sequence shown here is derived from an EMBL/GenBank/DDBJ whole genome shotgun (WGS) entry which is preliminary data.</text>
</comment>
<evidence type="ECO:0000313" key="1">
    <source>
        <dbReference type="EMBL" id="MFD1723101.1"/>
    </source>
</evidence>
<organism evidence="1 2">
    <name type="scientific">Amnibacterium endophyticum</name>
    <dbReference type="NCBI Taxonomy" id="2109337"/>
    <lineage>
        <taxon>Bacteria</taxon>
        <taxon>Bacillati</taxon>
        <taxon>Actinomycetota</taxon>
        <taxon>Actinomycetes</taxon>
        <taxon>Micrococcales</taxon>
        <taxon>Microbacteriaceae</taxon>
        <taxon>Amnibacterium</taxon>
    </lineage>
</organism>
<dbReference type="Gene3D" id="1.10.357.10">
    <property type="entry name" value="Tetracycline Repressor, domain 2"/>
    <property type="match status" value="1"/>
</dbReference>
<reference evidence="2" key="1">
    <citation type="journal article" date="2019" name="Int. J. Syst. Evol. Microbiol.">
        <title>The Global Catalogue of Microorganisms (GCM) 10K type strain sequencing project: providing services to taxonomists for standard genome sequencing and annotation.</title>
        <authorList>
            <consortium name="The Broad Institute Genomics Platform"/>
            <consortium name="The Broad Institute Genome Sequencing Center for Infectious Disease"/>
            <person name="Wu L."/>
            <person name="Ma J."/>
        </authorList>
    </citation>
    <scope>NUCLEOTIDE SEQUENCE [LARGE SCALE GENOMIC DNA]</scope>
    <source>
        <strain evidence="2">CGMCC 1.12471</strain>
    </source>
</reference>
<dbReference type="EMBL" id="JBHUEA010000054">
    <property type="protein sequence ID" value="MFD1723101.1"/>
    <property type="molecule type" value="Genomic_DNA"/>
</dbReference>
<keyword evidence="2" id="KW-1185">Reference proteome</keyword>
<dbReference type="SUPFAM" id="SSF48498">
    <property type="entry name" value="Tetracyclin repressor-like, C-terminal domain"/>
    <property type="match status" value="1"/>
</dbReference>
<accession>A0ABW4LLN5</accession>
<dbReference type="SUPFAM" id="SSF46689">
    <property type="entry name" value="Homeodomain-like"/>
    <property type="match status" value="1"/>
</dbReference>
<evidence type="ECO:0000313" key="2">
    <source>
        <dbReference type="Proteomes" id="UP001597347"/>
    </source>
</evidence>
<proteinExistence type="predicted"/>
<dbReference type="InterPro" id="IPR009057">
    <property type="entry name" value="Homeodomain-like_sf"/>
</dbReference>
<name>A0ABW4LLN5_9MICO</name>